<name>A0A9Q3C6V7_9BASI</name>
<proteinExistence type="predicted"/>
<gene>
    <name evidence="3" type="ORF">O181_016940</name>
</gene>
<dbReference type="GO" id="GO:0003723">
    <property type="term" value="F:RNA binding"/>
    <property type="evidence" value="ECO:0007669"/>
    <property type="project" value="UniProtKB-KW"/>
</dbReference>
<reference evidence="3" key="1">
    <citation type="submission" date="2021-03" db="EMBL/GenBank/DDBJ databases">
        <title>Draft genome sequence of rust myrtle Austropuccinia psidii MF-1, a brazilian biotype.</title>
        <authorList>
            <person name="Quecine M.C."/>
            <person name="Pachon D.M.R."/>
            <person name="Bonatelli M.L."/>
            <person name="Correr F.H."/>
            <person name="Franceschini L.M."/>
            <person name="Leite T.F."/>
            <person name="Margarido G.R.A."/>
            <person name="Almeida C.A."/>
            <person name="Ferrarezi J.A."/>
            <person name="Labate C.A."/>
        </authorList>
    </citation>
    <scope>NUCLEOTIDE SEQUENCE</scope>
    <source>
        <strain evidence="3">MF-1</strain>
    </source>
</reference>
<keyword evidence="4" id="KW-1185">Reference proteome</keyword>
<sequence length="182" mass="20980">MDLVGSLPPGGQKGHNACLVIADRYRKTPIFLQFHQDDTAMDTVLLIGNKVISHTGLFKNIISNRYPRFNSNLWTNFNKCLGTKLSFLTTYHQQTDGLVEIMIQNLEDMIRRLYAYSKDLESYKVFRNDLCENIPYLELTYKTSIHDSTGKSHSKLEKGWNFKLPVDTLKKIKGRGLEIEAY</sequence>
<dbReference type="SUPFAM" id="SSF53098">
    <property type="entry name" value="Ribonuclease H-like"/>
    <property type="match status" value="1"/>
</dbReference>
<accession>A0A9Q3C6V7</accession>
<dbReference type="GO" id="GO:0005634">
    <property type="term" value="C:nucleus"/>
    <property type="evidence" value="ECO:0007669"/>
    <property type="project" value="UniProtKB-ARBA"/>
</dbReference>
<dbReference type="GO" id="GO:0015074">
    <property type="term" value="P:DNA integration"/>
    <property type="evidence" value="ECO:0007669"/>
    <property type="project" value="InterPro"/>
</dbReference>
<keyword evidence="1" id="KW-0694">RNA-binding</keyword>
<evidence type="ECO:0000313" key="4">
    <source>
        <dbReference type="Proteomes" id="UP000765509"/>
    </source>
</evidence>
<organism evidence="3 4">
    <name type="scientific">Austropuccinia psidii MF-1</name>
    <dbReference type="NCBI Taxonomy" id="1389203"/>
    <lineage>
        <taxon>Eukaryota</taxon>
        <taxon>Fungi</taxon>
        <taxon>Dikarya</taxon>
        <taxon>Basidiomycota</taxon>
        <taxon>Pucciniomycotina</taxon>
        <taxon>Pucciniomycetes</taxon>
        <taxon>Pucciniales</taxon>
        <taxon>Sphaerophragmiaceae</taxon>
        <taxon>Austropuccinia</taxon>
    </lineage>
</organism>
<evidence type="ECO:0000259" key="2">
    <source>
        <dbReference type="PROSITE" id="PS50994"/>
    </source>
</evidence>
<dbReference type="PROSITE" id="PS50994">
    <property type="entry name" value="INTEGRASE"/>
    <property type="match status" value="1"/>
</dbReference>
<dbReference type="InterPro" id="IPR050951">
    <property type="entry name" value="Retrovirus_Pol_polyprotein"/>
</dbReference>
<dbReference type="OrthoDB" id="2273864at2759"/>
<dbReference type="PANTHER" id="PTHR37984:SF5">
    <property type="entry name" value="PROTEIN NYNRIN-LIKE"/>
    <property type="match status" value="1"/>
</dbReference>
<evidence type="ECO:0000256" key="1">
    <source>
        <dbReference type="ARBA" id="ARBA00022884"/>
    </source>
</evidence>
<dbReference type="InterPro" id="IPR036397">
    <property type="entry name" value="RNaseH_sf"/>
</dbReference>
<dbReference type="AlphaFoldDB" id="A0A9Q3C6V7"/>
<protein>
    <recommendedName>
        <fullName evidence="2">Integrase catalytic domain-containing protein</fullName>
    </recommendedName>
</protein>
<dbReference type="Proteomes" id="UP000765509">
    <property type="component" value="Unassembled WGS sequence"/>
</dbReference>
<dbReference type="EMBL" id="AVOT02004736">
    <property type="protein sequence ID" value="MBW0477225.1"/>
    <property type="molecule type" value="Genomic_DNA"/>
</dbReference>
<comment type="caution">
    <text evidence="3">The sequence shown here is derived from an EMBL/GenBank/DDBJ whole genome shotgun (WGS) entry which is preliminary data.</text>
</comment>
<dbReference type="InterPro" id="IPR012337">
    <property type="entry name" value="RNaseH-like_sf"/>
</dbReference>
<dbReference type="Gene3D" id="3.30.420.10">
    <property type="entry name" value="Ribonuclease H-like superfamily/Ribonuclease H"/>
    <property type="match status" value="1"/>
</dbReference>
<evidence type="ECO:0000313" key="3">
    <source>
        <dbReference type="EMBL" id="MBW0477225.1"/>
    </source>
</evidence>
<dbReference type="InterPro" id="IPR001584">
    <property type="entry name" value="Integrase_cat-core"/>
</dbReference>
<feature type="domain" description="Integrase catalytic" evidence="2">
    <location>
        <begin position="1"/>
        <end position="161"/>
    </location>
</feature>
<dbReference type="PANTHER" id="PTHR37984">
    <property type="entry name" value="PROTEIN CBG26694"/>
    <property type="match status" value="1"/>
</dbReference>